<dbReference type="PROSITE" id="PS50082">
    <property type="entry name" value="WD_REPEATS_2"/>
    <property type="match status" value="1"/>
</dbReference>
<proteinExistence type="predicted"/>
<evidence type="ECO:0000256" key="2">
    <source>
        <dbReference type="ARBA" id="ARBA00022737"/>
    </source>
</evidence>
<sequence>MTAARFFEAPEGRWTLAAEFSTEDAANQLHPPIARDVSGDDLCAGASGSDAHPAPSTPTAASLRFGTAGTAMVAGGFIFGGDPRPATSFPSAASSTAAATATGTGTQQPGQKGAAGAQQNNRPTFLAIVPTGDHATSLPPPLLLLPRSAEDVPASGSGGGGGGGGSSSSKSVVTKSSSSFVGRLVASDALARWALAPTPTLLFTAPRSLVWTTPPTPTAHTTLLRLDLLTSSALCCSAQSTSPGHMDVVAGFVRGHMLVYDAPGARYSRVNKASRWRPDIRCVAWVPGSQQQQQQQLFVAGAADGWLVLVDRSVEEFAAPGEAKNSSSSNPAACWRLSERALTSVSFAPQSTVAAVTSDDGHVYLVDVLAQGRVTGEKIAPFASSYFGALTCSAWSPCGLFLVCGGKDDLLGVWSAAGVLLARCHGHDSWVRAVAFDQYSGDSEGACRFVSAGDDGRVCVWELSLAALHRPRVGRAQVPVLLPLVGFRAHEAPVTDVKVAGDALVSACRKGTVRVWRRPEVQDDVAYV</sequence>
<protein>
    <recommendedName>
        <fullName evidence="7">WD40 repeat-like protein</fullName>
    </recommendedName>
</protein>
<dbReference type="SUPFAM" id="SSF50978">
    <property type="entry name" value="WD40 repeat-like"/>
    <property type="match status" value="1"/>
</dbReference>
<dbReference type="SMART" id="SM00320">
    <property type="entry name" value="WD40"/>
    <property type="match status" value="5"/>
</dbReference>
<evidence type="ECO:0000256" key="3">
    <source>
        <dbReference type="PROSITE-ProRule" id="PRU00221"/>
    </source>
</evidence>
<accession>A0A9W8CVI3</accession>
<dbReference type="AlphaFoldDB" id="A0A9W8CVI3"/>
<organism evidence="5 6">
    <name type="scientific">Coemansia erecta</name>
    <dbReference type="NCBI Taxonomy" id="147472"/>
    <lineage>
        <taxon>Eukaryota</taxon>
        <taxon>Fungi</taxon>
        <taxon>Fungi incertae sedis</taxon>
        <taxon>Zoopagomycota</taxon>
        <taxon>Kickxellomycotina</taxon>
        <taxon>Kickxellomycetes</taxon>
        <taxon>Kickxellales</taxon>
        <taxon>Kickxellaceae</taxon>
        <taxon>Coemansia</taxon>
    </lineage>
</organism>
<dbReference type="PANTHER" id="PTHR14107:SF16">
    <property type="entry name" value="AT02583P"/>
    <property type="match status" value="1"/>
</dbReference>
<dbReference type="Proteomes" id="UP001149813">
    <property type="component" value="Unassembled WGS sequence"/>
</dbReference>
<dbReference type="InterPro" id="IPR036322">
    <property type="entry name" value="WD40_repeat_dom_sf"/>
</dbReference>
<keyword evidence="1 3" id="KW-0853">WD repeat</keyword>
<dbReference type="Gene3D" id="2.130.10.10">
    <property type="entry name" value="YVTN repeat-like/Quinoprotein amine dehydrogenase"/>
    <property type="match status" value="1"/>
</dbReference>
<dbReference type="InterPro" id="IPR001680">
    <property type="entry name" value="WD40_rpt"/>
</dbReference>
<evidence type="ECO:0000313" key="6">
    <source>
        <dbReference type="Proteomes" id="UP001149813"/>
    </source>
</evidence>
<feature type="repeat" description="WD" evidence="3">
    <location>
        <begin position="487"/>
        <end position="516"/>
    </location>
</feature>
<feature type="compositionally biased region" description="Gly residues" evidence="4">
    <location>
        <begin position="156"/>
        <end position="166"/>
    </location>
</feature>
<evidence type="ECO:0000313" key="5">
    <source>
        <dbReference type="EMBL" id="KAJ1725248.1"/>
    </source>
</evidence>
<gene>
    <name evidence="5" type="ORF">LPJ53_000577</name>
</gene>
<feature type="region of interest" description="Disordered" evidence="4">
    <location>
        <begin position="137"/>
        <end position="172"/>
    </location>
</feature>
<feature type="region of interest" description="Disordered" evidence="4">
    <location>
        <begin position="40"/>
        <end position="59"/>
    </location>
</feature>
<keyword evidence="2" id="KW-0677">Repeat</keyword>
<dbReference type="Pfam" id="PF00400">
    <property type="entry name" value="WD40"/>
    <property type="match status" value="3"/>
</dbReference>
<dbReference type="EMBL" id="JANBOJ010000009">
    <property type="protein sequence ID" value="KAJ1725248.1"/>
    <property type="molecule type" value="Genomic_DNA"/>
</dbReference>
<feature type="region of interest" description="Disordered" evidence="4">
    <location>
        <begin position="88"/>
        <end position="120"/>
    </location>
</feature>
<dbReference type="PANTHER" id="PTHR14107">
    <property type="entry name" value="WD REPEAT PROTEIN"/>
    <property type="match status" value="1"/>
</dbReference>
<evidence type="ECO:0000256" key="1">
    <source>
        <dbReference type="ARBA" id="ARBA00022574"/>
    </source>
</evidence>
<dbReference type="InterPro" id="IPR015943">
    <property type="entry name" value="WD40/YVTN_repeat-like_dom_sf"/>
</dbReference>
<reference evidence="5" key="1">
    <citation type="submission" date="2022-07" db="EMBL/GenBank/DDBJ databases">
        <title>Phylogenomic reconstructions and comparative analyses of Kickxellomycotina fungi.</title>
        <authorList>
            <person name="Reynolds N.K."/>
            <person name="Stajich J.E."/>
            <person name="Barry K."/>
            <person name="Grigoriev I.V."/>
            <person name="Crous P."/>
            <person name="Smith M.E."/>
        </authorList>
    </citation>
    <scope>NUCLEOTIDE SEQUENCE</scope>
    <source>
        <strain evidence="5">NBRC 32514</strain>
    </source>
</reference>
<name>A0A9W8CVI3_9FUNG</name>
<evidence type="ECO:0000256" key="4">
    <source>
        <dbReference type="SAM" id="MobiDB-lite"/>
    </source>
</evidence>
<feature type="compositionally biased region" description="Low complexity" evidence="4">
    <location>
        <begin position="88"/>
        <end position="119"/>
    </location>
</feature>
<evidence type="ECO:0008006" key="7">
    <source>
        <dbReference type="Google" id="ProtNLM"/>
    </source>
</evidence>
<comment type="caution">
    <text evidence="5">The sequence shown here is derived from an EMBL/GenBank/DDBJ whole genome shotgun (WGS) entry which is preliminary data.</text>
</comment>
<keyword evidence="6" id="KW-1185">Reference proteome</keyword>
<dbReference type="InterPro" id="IPR051362">
    <property type="entry name" value="WD_repeat_creC_regulators"/>
</dbReference>
<dbReference type="OrthoDB" id="3367at2759"/>